<name>A0A1G7BF42_9BURK</name>
<sequence length="92" mass="10154">MVAGPRDSARPGDASSRADPTNQVGYRWPETIWARDRQRGTRGKDAPDGRQGLVSHRARAFPPRQVKSWNPDTQLPANGGKIGLAGWRQHSL</sequence>
<accession>A0A1G7BF42</accession>
<dbReference type="STRING" id="416944.SAMN05421548_1395"/>
<feature type="region of interest" description="Disordered" evidence="1">
    <location>
        <begin position="1"/>
        <end position="92"/>
    </location>
</feature>
<proteinExistence type="predicted"/>
<organism evidence="2 3">
    <name type="scientific">Paraburkholderia lycopersici</name>
    <dbReference type="NCBI Taxonomy" id="416944"/>
    <lineage>
        <taxon>Bacteria</taxon>
        <taxon>Pseudomonadati</taxon>
        <taxon>Pseudomonadota</taxon>
        <taxon>Betaproteobacteria</taxon>
        <taxon>Burkholderiales</taxon>
        <taxon>Burkholderiaceae</taxon>
        <taxon>Paraburkholderia</taxon>
    </lineage>
</organism>
<reference evidence="3" key="1">
    <citation type="submission" date="2016-09" db="EMBL/GenBank/DDBJ databases">
        <authorList>
            <person name="Varghese N."/>
            <person name="Submissions S."/>
        </authorList>
    </citation>
    <scope>NUCLEOTIDE SEQUENCE [LARGE SCALE GENOMIC DNA]</scope>
    <source>
        <strain evidence="3">TNe-862</strain>
    </source>
</reference>
<dbReference type="EMBL" id="FMYQ01000039">
    <property type="protein sequence ID" value="SDE25350.1"/>
    <property type="molecule type" value="Genomic_DNA"/>
</dbReference>
<evidence type="ECO:0000313" key="2">
    <source>
        <dbReference type="EMBL" id="SDE25350.1"/>
    </source>
</evidence>
<gene>
    <name evidence="2" type="ORF">SAMN05421548_1395</name>
</gene>
<keyword evidence="3" id="KW-1185">Reference proteome</keyword>
<protein>
    <submittedName>
        <fullName evidence="2">Uncharacterized protein</fullName>
    </submittedName>
</protein>
<evidence type="ECO:0000256" key="1">
    <source>
        <dbReference type="SAM" id="MobiDB-lite"/>
    </source>
</evidence>
<dbReference type="AlphaFoldDB" id="A0A1G7BF42"/>
<feature type="compositionally biased region" description="Basic and acidic residues" evidence="1">
    <location>
        <begin position="33"/>
        <end position="48"/>
    </location>
</feature>
<evidence type="ECO:0000313" key="3">
    <source>
        <dbReference type="Proteomes" id="UP000198908"/>
    </source>
</evidence>
<feature type="compositionally biased region" description="Polar residues" evidence="1">
    <location>
        <begin position="67"/>
        <end position="76"/>
    </location>
</feature>
<dbReference type="Proteomes" id="UP000198908">
    <property type="component" value="Unassembled WGS sequence"/>
</dbReference>